<dbReference type="GeneID" id="36606419"/>
<feature type="domain" description="Monopolin complex subunit Csm1/Pcs1 C-terminal" evidence="3">
    <location>
        <begin position="156"/>
        <end position="243"/>
    </location>
</feature>
<gene>
    <name evidence="4" type="ORF">BBK36DRAFT_58237</name>
</gene>
<evidence type="ECO:0000259" key="3">
    <source>
        <dbReference type="Pfam" id="PF12539"/>
    </source>
</evidence>
<dbReference type="InterPro" id="IPR020981">
    <property type="entry name" value="Csm1/Pcs1_C"/>
</dbReference>
<dbReference type="GO" id="GO:0072686">
    <property type="term" value="C:mitotic spindle"/>
    <property type="evidence" value="ECO:0007669"/>
    <property type="project" value="TreeGrafter"/>
</dbReference>
<keyword evidence="5" id="KW-1185">Reference proteome</keyword>
<dbReference type="GO" id="GO:1990644">
    <property type="term" value="F:microtubule site clamp"/>
    <property type="evidence" value="ECO:0007669"/>
    <property type="project" value="TreeGrafter"/>
</dbReference>
<organism evidence="4 5">
    <name type="scientific">Trichoderma citrinoviride</name>
    <dbReference type="NCBI Taxonomy" id="58853"/>
    <lineage>
        <taxon>Eukaryota</taxon>
        <taxon>Fungi</taxon>
        <taxon>Dikarya</taxon>
        <taxon>Ascomycota</taxon>
        <taxon>Pezizomycotina</taxon>
        <taxon>Sordariomycetes</taxon>
        <taxon>Hypocreomycetidae</taxon>
        <taxon>Hypocreales</taxon>
        <taxon>Hypocreaceae</taxon>
        <taxon>Trichoderma</taxon>
    </lineage>
</organism>
<dbReference type="Gene3D" id="3.90.1150.80">
    <property type="match status" value="1"/>
</dbReference>
<dbReference type="Pfam" id="PF12539">
    <property type="entry name" value="Csm1"/>
    <property type="match status" value="1"/>
</dbReference>
<dbReference type="AlphaFoldDB" id="A0A2T4B3Y2"/>
<dbReference type="GO" id="GO:0033551">
    <property type="term" value="C:monopolin complex"/>
    <property type="evidence" value="ECO:0007669"/>
    <property type="project" value="InterPro"/>
</dbReference>
<feature type="compositionally biased region" description="Polar residues" evidence="2">
    <location>
        <begin position="131"/>
        <end position="148"/>
    </location>
</feature>
<dbReference type="PANTHER" id="PTHR28006">
    <property type="entry name" value="MONOPOLIN COMPLEX SUBUNIT CSM1"/>
    <property type="match status" value="1"/>
</dbReference>
<dbReference type="GO" id="GO:0045144">
    <property type="term" value="P:meiotic sister chromatid segregation"/>
    <property type="evidence" value="ECO:0007669"/>
    <property type="project" value="TreeGrafter"/>
</dbReference>
<dbReference type="EMBL" id="KZ680218">
    <property type="protein sequence ID" value="PTB64039.1"/>
    <property type="molecule type" value="Genomic_DNA"/>
</dbReference>
<dbReference type="GO" id="GO:0051315">
    <property type="term" value="P:attachment of mitotic spindle microtubules to kinetochore"/>
    <property type="evidence" value="ECO:0007669"/>
    <property type="project" value="TreeGrafter"/>
</dbReference>
<feature type="region of interest" description="Disordered" evidence="2">
    <location>
        <begin position="127"/>
        <end position="153"/>
    </location>
</feature>
<sequence length="264" mass="30138">MSGLEDHSTTSDDVRRQLSQLQKSHAKLEKRYQKLQEIGVKQAEHNFEQLKAQAEENTRVANELIAQLKEEVAEQSKSIQRAEQLQSRLDQSETEVEDLRAQLSAANQSLAHARSETKNLYTRLAAARQGGETSSKGPTTGNRAAQSEQESKRVAQVREDLYADLTGLIVRDVRRVDKEDVFDCIQTGRNGTLHFKLALEDMEAAESYEELQFTYRPQLDDDRDSDLIEVLPDYLTEEITFPRHQASKFYARVIKALTERVDKD</sequence>
<dbReference type="PANTHER" id="PTHR28006:SF1">
    <property type="entry name" value="MONOPOLIN COMPLEX SUBUNIT CSM1"/>
    <property type="match status" value="1"/>
</dbReference>
<dbReference type="GO" id="GO:0034506">
    <property type="term" value="C:chromosome, centromeric core domain"/>
    <property type="evidence" value="ECO:0007669"/>
    <property type="project" value="TreeGrafter"/>
</dbReference>
<dbReference type="Proteomes" id="UP000241546">
    <property type="component" value="Unassembled WGS sequence"/>
</dbReference>
<dbReference type="InterPro" id="IPR040349">
    <property type="entry name" value="Csm1/Pcs1"/>
</dbReference>
<dbReference type="GO" id="GO:0005730">
    <property type="term" value="C:nucleolus"/>
    <property type="evidence" value="ECO:0007669"/>
    <property type="project" value="TreeGrafter"/>
</dbReference>
<proteinExistence type="predicted"/>
<dbReference type="RefSeq" id="XP_024747359.1">
    <property type="nucleotide sequence ID" value="XM_024898301.1"/>
</dbReference>
<reference evidence="5" key="1">
    <citation type="submission" date="2016-07" db="EMBL/GenBank/DDBJ databases">
        <title>Multiple horizontal gene transfer events from other fungi enriched the ability of initially mycotrophic Trichoderma (Ascomycota) to feed on dead plant biomass.</title>
        <authorList>
            <consortium name="DOE Joint Genome Institute"/>
            <person name="Atanasova L."/>
            <person name="Chenthamara K."/>
            <person name="Zhang J."/>
            <person name="Grujic M."/>
            <person name="Henrissat B."/>
            <person name="Kuo A."/>
            <person name="Aerts A."/>
            <person name="Salamov A."/>
            <person name="Lipzen A."/>
            <person name="Labutti K."/>
            <person name="Barry K."/>
            <person name="Miao Y."/>
            <person name="Rahimi M.J."/>
            <person name="Shen Q."/>
            <person name="Grigoriev I.V."/>
            <person name="Kubicek C.P."/>
            <person name="Druzhinina I.S."/>
        </authorList>
    </citation>
    <scope>NUCLEOTIDE SEQUENCE [LARGE SCALE GENOMIC DNA]</scope>
    <source>
        <strain evidence="5">TUCIM 6016</strain>
    </source>
</reference>
<evidence type="ECO:0000256" key="2">
    <source>
        <dbReference type="SAM" id="MobiDB-lite"/>
    </source>
</evidence>
<keyword evidence="1" id="KW-0175">Coiled coil</keyword>
<name>A0A2T4B3Y2_9HYPO</name>
<protein>
    <recommendedName>
        <fullName evidence="3">Monopolin complex subunit Csm1/Pcs1 C-terminal domain-containing protein</fullName>
    </recommendedName>
</protein>
<dbReference type="CDD" id="cd23787">
    <property type="entry name" value="RWD_CSM1"/>
    <property type="match status" value="1"/>
</dbReference>
<dbReference type="OrthoDB" id="2431049at2759"/>
<evidence type="ECO:0000313" key="5">
    <source>
        <dbReference type="Proteomes" id="UP000241546"/>
    </source>
</evidence>
<accession>A0A2T4B3Y2</accession>
<dbReference type="FunFam" id="3.90.1150.80:FF:000001">
    <property type="entry name" value="Chromosome segregation protein (Pcs1)"/>
    <property type="match status" value="1"/>
</dbReference>
<evidence type="ECO:0000313" key="4">
    <source>
        <dbReference type="EMBL" id="PTB64039.1"/>
    </source>
</evidence>
<feature type="coiled-coil region" evidence="1">
    <location>
        <begin position="11"/>
        <end position="116"/>
    </location>
</feature>
<dbReference type="InterPro" id="IPR038608">
    <property type="entry name" value="Csm1/Pcs1_C_sf"/>
</dbReference>
<evidence type="ECO:0000256" key="1">
    <source>
        <dbReference type="SAM" id="Coils"/>
    </source>
</evidence>